<dbReference type="PANTHER" id="PTHR34595">
    <property type="entry name" value="BLR5612 PROTEIN"/>
    <property type="match status" value="1"/>
</dbReference>
<proteinExistence type="predicted"/>
<name>A0A6P2BQ36_9ACTN</name>
<keyword evidence="4" id="KW-1185">Reference proteome</keyword>
<evidence type="ECO:0000313" key="4">
    <source>
        <dbReference type="Proteomes" id="UP000460272"/>
    </source>
</evidence>
<gene>
    <name evidence="3" type="ORF">EAS64_32075</name>
</gene>
<dbReference type="SUPFAM" id="SSF56059">
    <property type="entry name" value="Glutathione synthetase ATP-binding domain-like"/>
    <property type="match status" value="1"/>
</dbReference>
<dbReference type="InterPro" id="IPR051680">
    <property type="entry name" value="ATP-dep_Glu-Cys_Ligase-2"/>
</dbReference>
<dbReference type="Gene3D" id="3.30.1490.270">
    <property type="match status" value="1"/>
</dbReference>
<feature type="domain" description="Circularly permuted ATP-grasp type 2" evidence="2">
    <location>
        <begin position="76"/>
        <end position="452"/>
    </location>
</feature>
<dbReference type="Pfam" id="PF14403">
    <property type="entry name" value="CP_ATPgrasp_2"/>
    <property type="match status" value="1"/>
</dbReference>
<dbReference type="InterPro" id="IPR016450">
    <property type="entry name" value="UCP005522"/>
</dbReference>
<dbReference type="AlphaFoldDB" id="A0A6P2BQ36"/>
<dbReference type="Gene3D" id="3.40.50.11290">
    <property type="match status" value="1"/>
</dbReference>
<comment type="caution">
    <text evidence="3">The sequence shown here is derived from an EMBL/GenBank/DDBJ whole genome shotgun (WGS) entry which is preliminary data.</text>
</comment>
<dbReference type="Proteomes" id="UP000460272">
    <property type="component" value="Unassembled WGS sequence"/>
</dbReference>
<evidence type="ECO:0000256" key="1">
    <source>
        <dbReference type="SAM" id="MobiDB-lite"/>
    </source>
</evidence>
<dbReference type="OrthoDB" id="9803842at2"/>
<evidence type="ECO:0000313" key="3">
    <source>
        <dbReference type="EMBL" id="TVZ00968.1"/>
    </source>
</evidence>
<evidence type="ECO:0000259" key="2">
    <source>
        <dbReference type="Pfam" id="PF14403"/>
    </source>
</evidence>
<dbReference type="EMBL" id="RPFW01000007">
    <property type="protein sequence ID" value="TVZ00968.1"/>
    <property type="molecule type" value="Genomic_DNA"/>
</dbReference>
<dbReference type="RefSeq" id="WP_145859192.1">
    <property type="nucleotide sequence ID" value="NZ_RPFW01000007.1"/>
</dbReference>
<dbReference type="PANTHER" id="PTHR34595:SF7">
    <property type="entry name" value="SLL1039 PROTEIN"/>
    <property type="match status" value="1"/>
</dbReference>
<organism evidence="3 4">
    <name type="scientific">Trebonia kvetii</name>
    <dbReference type="NCBI Taxonomy" id="2480626"/>
    <lineage>
        <taxon>Bacteria</taxon>
        <taxon>Bacillati</taxon>
        <taxon>Actinomycetota</taxon>
        <taxon>Actinomycetes</taxon>
        <taxon>Streptosporangiales</taxon>
        <taxon>Treboniaceae</taxon>
        <taxon>Trebonia</taxon>
    </lineage>
</organism>
<accession>A0A6P2BQ36</accession>
<dbReference type="InterPro" id="IPR025841">
    <property type="entry name" value="CP_ATPgrasp_2"/>
</dbReference>
<reference evidence="3 4" key="1">
    <citation type="submission" date="2018-11" db="EMBL/GenBank/DDBJ databases">
        <title>Trebonia kvetii gen.nov., sp.nov., a novel acidophilic actinobacterium, and proposal of the new actinobacterial family Treboniaceae fam. nov.</title>
        <authorList>
            <person name="Rapoport D."/>
            <person name="Sagova-Mareckova M."/>
            <person name="Sedlacek I."/>
            <person name="Provaznik J."/>
            <person name="Kralova S."/>
            <person name="Pavlinic D."/>
            <person name="Benes V."/>
            <person name="Kopecky J."/>
        </authorList>
    </citation>
    <scope>NUCLEOTIDE SEQUENCE [LARGE SCALE GENOMIC DNA]</scope>
    <source>
        <strain evidence="3 4">15Tr583</strain>
    </source>
</reference>
<sequence length="515" mass="56890">MADIFDGYRLAEAWDEMFAAPGKPRAGYEALVSVLQPMDPAELRYRADQLARVFTDRGVTYDYAGEERPFPLDLIPRVIGAMEWDQVARGVKQRVLALEAFLADVYGAGRCFDDGVVPWRLVFTSEKFRREVAGITPPNGVRVHVAGIDLIRDELGRFRVLEDNVRVPSGVSYVIENRLAMTRTFPALFAEQKVHQVDEYPSRLLGALRAAAPHGVLDPFIVVLTPGMHNAAYFEHTLLARLMGVELVEGRDLFCWRNRVYVHTTHGRRPVDVIYRRVDDDWLDPLHFRPDSLLGCPGLVNAARHGTVTIANGIGNGVADDKLIYTYMPDLIRYYLSEEPLLDNVESYRLDDEQTLHWVLGELHSLVLKPVDGAGGAGIVIGPHATERELAELRVTVEANPRGWMAQRPVALSTSPVLVGEKLSPRHIDLRPFAVNDGSDVWVLPGGLTRVALPEGELKVNSSQGGGSKDTWVLARGRAEETAGQAGERLAMAMPAAPSAPEMVAVTTRQSGPDQ</sequence>
<feature type="region of interest" description="Disordered" evidence="1">
    <location>
        <begin position="495"/>
        <end position="515"/>
    </location>
</feature>
<feature type="compositionally biased region" description="Low complexity" evidence="1">
    <location>
        <begin position="495"/>
        <end position="505"/>
    </location>
</feature>
<protein>
    <submittedName>
        <fullName evidence="3">Circularly permuted type 2 ATP-grasp protein</fullName>
    </submittedName>
</protein>
<dbReference type="PIRSF" id="PIRSF005522">
    <property type="entry name" value="UCP005522"/>
    <property type="match status" value="1"/>
</dbReference>